<accession>A0A497JJ92</accession>
<dbReference type="EMBL" id="QMWO01000031">
    <property type="protein sequence ID" value="RLG69984.1"/>
    <property type="molecule type" value="Genomic_DNA"/>
</dbReference>
<keyword evidence="1" id="KW-0472">Membrane</keyword>
<evidence type="ECO:0000313" key="2">
    <source>
        <dbReference type="EMBL" id="RLG69984.1"/>
    </source>
</evidence>
<evidence type="ECO:0000256" key="1">
    <source>
        <dbReference type="SAM" id="Phobius"/>
    </source>
</evidence>
<reference evidence="2 3" key="1">
    <citation type="submission" date="2018-06" db="EMBL/GenBank/DDBJ databases">
        <title>Extensive metabolic versatility and redundancy in microbially diverse, dynamic hydrothermal sediments.</title>
        <authorList>
            <person name="Dombrowski N."/>
            <person name="Teske A."/>
            <person name="Baker B.J."/>
        </authorList>
    </citation>
    <scope>NUCLEOTIDE SEQUENCE [LARGE SCALE GENOMIC DNA]</scope>
    <source>
        <strain evidence="2">B9_G13</strain>
    </source>
</reference>
<comment type="caution">
    <text evidence="2">The sequence shown here is derived from an EMBL/GenBank/DDBJ whole genome shotgun (WGS) entry which is preliminary data.</text>
</comment>
<name>A0A497JJ92_9ARCH</name>
<sequence length="64" mass="6733">MAGVMDIIVGSLLTLIGLVVWTHVYNALNTEMLGDSVVALISLIPLLVAAGFLIRGFLGMFSGQ</sequence>
<dbReference type="Proteomes" id="UP000277633">
    <property type="component" value="Unassembled WGS sequence"/>
</dbReference>
<proteinExistence type="predicted"/>
<dbReference type="AlphaFoldDB" id="A0A497JJ92"/>
<feature type="transmembrane region" description="Helical" evidence="1">
    <location>
        <begin position="7"/>
        <end position="25"/>
    </location>
</feature>
<evidence type="ECO:0000313" key="3">
    <source>
        <dbReference type="Proteomes" id="UP000277633"/>
    </source>
</evidence>
<feature type="transmembrane region" description="Helical" evidence="1">
    <location>
        <begin position="37"/>
        <end position="58"/>
    </location>
</feature>
<gene>
    <name evidence="2" type="ORF">DRO07_01280</name>
</gene>
<keyword evidence="1" id="KW-0812">Transmembrane</keyword>
<organism evidence="2 3">
    <name type="scientific">Candidatus Iainarchaeum sp</name>
    <dbReference type="NCBI Taxonomy" id="3101447"/>
    <lineage>
        <taxon>Archaea</taxon>
        <taxon>Candidatus Iainarchaeota</taxon>
        <taxon>Candidatus Iainarchaeia</taxon>
        <taxon>Candidatus Iainarchaeales</taxon>
        <taxon>Candidatus Iainarchaeaceae</taxon>
        <taxon>Candidatus Iainarchaeum</taxon>
    </lineage>
</organism>
<keyword evidence="1" id="KW-1133">Transmembrane helix</keyword>
<protein>
    <submittedName>
        <fullName evidence="2">Uncharacterized protein</fullName>
    </submittedName>
</protein>